<protein>
    <submittedName>
        <fullName evidence="3">Gibberellin-regulated protein 14</fullName>
    </submittedName>
</protein>
<reference evidence="3 4" key="1">
    <citation type="journal article" date="2022" name="Nat. Plants">
        <title>Genomes of leafy and leafless Platanthera orchids illuminate the evolution of mycoheterotrophy.</title>
        <authorList>
            <person name="Li M.H."/>
            <person name="Liu K.W."/>
            <person name="Li Z."/>
            <person name="Lu H.C."/>
            <person name="Ye Q.L."/>
            <person name="Zhang D."/>
            <person name="Wang J.Y."/>
            <person name="Li Y.F."/>
            <person name="Zhong Z.M."/>
            <person name="Liu X."/>
            <person name="Yu X."/>
            <person name="Liu D.K."/>
            <person name="Tu X.D."/>
            <person name="Liu B."/>
            <person name="Hao Y."/>
            <person name="Liao X.Y."/>
            <person name="Jiang Y.T."/>
            <person name="Sun W.H."/>
            <person name="Chen J."/>
            <person name="Chen Y.Q."/>
            <person name="Ai Y."/>
            <person name="Zhai J.W."/>
            <person name="Wu S.S."/>
            <person name="Zhou Z."/>
            <person name="Hsiao Y.Y."/>
            <person name="Wu W.L."/>
            <person name="Chen Y.Y."/>
            <person name="Lin Y.F."/>
            <person name="Hsu J.L."/>
            <person name="Li C.Y."/>
            <person name="Wang Z.W."/>
            <person name="Zhao X."/>
            <person name="Zhong W.Y."/>
            <person name="Ma X.K."/>
            <person name="Ma L."/>
            <person name="Huang J."/>
            <person name="Chen G.Z."/>
            <person name="Huang M.Z."/>
            <person name="Huang L."/>
            <person name="Peng D.H."/>
            <person name="Luo Y.B."/>
            <person name="Zou S.Q."/>
            <person name="Chen S.P."/>
            <person name="Lan S."/>
            <person name="Tsai W.C."/>
            <person name="Van de Peer Y."/>
            <person name="Liu Z.J."/>
        </authorList>
    </citation>
    <scope>NUCLEOTIDE SEQUENCE [LARGE SCALE GENOMIC DNA]</scope>
    <source>
        <strain evidence="3">Lor287</strain>
    </source>
</reference>
<dbReference type="PANTHER" id="PTHR23201:SF149">
    <property type="entry name" value="GIBBERELLIN STIMULATED TRANSCRIPT RELATED PROTEIN 2"/>
    <property type="match status" value="1"/>
</dbReference>
<proteinExistence type="inferred from homology"/>
<organism evidence="3 4">
    <name type="scientific">Platanthera zijinensis</name>
    <dbReference type="NCBI Taxonomy" id="2320716"/>
    <lineage>
        <taxon>Eukaryota</taxon>
        <taxon>Viridiplantae</taxon>
        <taxon>Streptophyta</taxon>
        <taxon>Embryophyta</taxon>
        <taxon>Tracheophyta</taxon>
        <taxon>Spermatophyta</taxon>
        <taxon>Magnoliopsida</taxon>
        <taxon>Liliopsida</taxon>
        <taxon>Asparagales</taxon>
        <taxon>Orchidaceae</taxon>
        <taxon>Orchidoideae</taxon>
        <taxon>Orchideae</taxon>
        <taxon>Orchidinae</taxon>
        <taxon>Platanthera</taxon>
    </lineage>
</organism>
<evidence type="ECO:0000256" key="2">
    <source>
        <dbReference type="SAM" id="SignalP"/>
    </source>
</evidence>
<evidence type="ECO:0000256" key="1">
    <source>
        <dbReference type="ARBA" id="ARBA00010582"/>
    </source>
</evidence>
<keyword evidence="4" id="KW-1185">Reference proteome</keyword>
<dbReference type="Proteomes" id="UP001418222">
    <property type="component" value="Unassembled WGS sequence"/>
</dbReference>
<dbReference type="InterPro" id="IPR003854">
    <property type="entry name" value="GASA"/>
</dbReference>
<dbReference type="Pfam" id="PF02704">
    <property type="entry name" value="GASA"/>
    <property type="match status" value="1"/>
</dbReference>
<dbReference type="AlphaFoldDB" id="A0AAP0BCN3"/>
<comment type="caution">
    <text evidence="3">The sequence shown here is derived from an EMBL/GenBank/DDBJ whole genome shotgun (WGS) entry which is preliminary data.</text>
</comment>
<keyword evidence="2" id="KW-0732">Signal</keyword>
<name>A0AAP0BCN3_9ASPA</name>
<comment type="similarity">
    <text evidence="1">Belongs to the GASA family.</text>
</comment>
<feature type="chain" id="PRO_5043025987" evidence="2">
    <location>
        <begin position="29"/>
        <end position="124"/>
    </location>
</feature>
<accession>A0AAP0BCN3</accession>
<evidence type="ECO:0000313" key="3">
    <source>
        <dbReference type="EMBL" id="KAK8935315.1"/>
    </source>
</evidence>
<feature type="signal peptide" evidence="2">
    <location>
        <begin position="1"/>
        <end position="28"/>
    </location>
</feature>
<sequence>MALKAALFVLAFFFFFFVTSTTISSSNAEEYFVEGIAEPPAVGRHAAPSPAPAPHPHIFVNYEECPAACKARCRLQSRQGLCNRVCMTCCKGCKCVPPGTAGNRELCGPCYTDWTTHGNRTKCP</sequence>
<dbReference type="EMBL" id="JBBWWQ010000011">
    <property type="protein sequence ID" value="KAK8935315.1"/>
    <property type="molecule type" value="Genomic_DNA"/>
</dbReference>
<evidence type="ECO:0000313" key="4">
    <source>
        <dbReference type="Proteomes" id="UP001418222"/>
    </source>
</evidence>
<dbReference type="PANTHER" id="PTHR23201">
    <property type="entry name" value="EXTENSIN, PROLINE-RICH PROTEIN"/>
    <property type="match status" value="1"/>
</dbReference>
<gene>
    <name evidence="3" type="primary">GASA14</name>
    <name evidence="3" type="ORF">KSP39_PZI013502</name>
</gene>